<feature type="transmembrane region" description="Helical" evidence="2">
    <location>
        <begin position="82"/>
        <end position="100"/>
    </location>
</feature>
<keyword evidence="4" id="KW-1185">Reference proteome</keyword>
<dbReference type="SUPFAM" id="SSF50998">
    <property type="entry name" value="Quinoprotein alcohol dehydrogenase-like"/>
    <property type="match status" value="1"/>
</dbReference>
<feature type="transmembrane region" description="Helical" evidence="2">
    <location>
        <begin position="218"/>
        <end position="241"/>
    </location>
</feature>
<evidence type="ECO:0000313" key="3">
    <source>
        <dbReference type="EMBL" id="BDA64693.1"/>
    </source>
</evidence>
<dbReference type="EMBL" id="AP025017">
    <property type="protein sequence ID" value="BDA64693.1"/>
    <property type="molecule type" value="Genomic_DNA"/>
</dbReference>
<evidence type="ECO:0000256" key="2">
    <source>
        <dbReference type="SAM" id="Phobius"/>
    </source>
</evidence>
<feature type="transmembrane region" description="Helical" evidence="2">
    <location>
        <begin position="144"/>
        <end position="164"/>
    </location>
</feature>
<proteinExistence type="predicted"/>
<dbReference type="InterPro" id="IPR011047">
    <property type="entry name" value="Quinoprotein_ADH-like_sf"/>
</dbReference>
<protein>
    <submittedName>
        <fullName evidence="3">Uncharacterized protein</fullName>
    </submittedName>
</protein>
<organism evidence="3 4">
    <name type="scientific">Actinomyces capricornis</name>
    <dbReference type="NCBI Taxonomy" id="2755559"/>
    <lineage>
        <taxon>Bacteria</taxon>
        <taxon>Bacillati</taxon>
        <taxon>Actinomycetota</taxon>
        <taxon>Actinomycetes</taxon>
        <taxon>Actinomycetales</taxon>
        <taxon>Actinomycetaceae</taxon>
        <taxon>Actinomyces</taxon>
    </lineage>
</organism>
<evidence type="ECO:0000256" key="1">
    <source>
        <dbReference type="SAM" id="MobiDB-lite"/>
    </source>
</evidence>
<name>A0ABN6K5T1_9ACTO</name>
<reference evidence="3 4" key="1">
    <citation type="submission" date="2021-08" db="EMBL/GenBank/DDBJ databases">
        <title>Whole genome sequence of novel Actinomyces species strain MAS-1.</title>
        <authorList>
            <person name="Saito M."/>
            <person name="Kuwahara N."/>
            <person name="Takizawa T."/>
            <person name="Gotouda H."/>
            <person name="Ochiai T."/>
        </authorList>
    </citation>
    <scope>NUCLEOTIDE SEQUENCE [LARGE SCALE GENOMIC DNA]</scope>
    <source>
        <strain evidence="3 4">MAS-1</strain>
    </source>
</reference>
<feature type="transmembrane region" description="Helical" evidence="2">
    <location>
        <begin position="107"/>
        <end position="132"/>
    </location>
</feature>
<dbReference type="Proteomes" id="UP000824496">
    <property type="component" value="Chromosome"/>
</dbReference>
<dbReference type="RefSeq" id="WP_223906959.1">
    <property type="nucleotide sequence ID" value="NZ_AP025017.1"/>
</dbReference>
<keyword evidence="2" id="KW-0472">Membrane</keyword>
<accession>A0ABN6K5T1</accession>
<sequence length="692" mass="73095">MSPSPRAATRDSAPSHASRADDGVPPPPEGGPVPPRGALMLRALRVGLLIAVLQQAGVTIYYMTSKDTWLRDPLDRPLLFSPLLWCAIIGLFTWIVATLGRELRRRAAIGASLIILLCATGVVLLQLLRWWADYQETSVSIPLRLVHAAAAMALASVLVTDLLLHHLRTANPQWSHDHNDLSKLGRLRRRIEPGESSRPGNRKPTHYTTLRLAARTRLSMAATALAVILAITAAAVLPHLWARPTTELSATPPSPLPERPATIGTRIAWDQEIPDVVDITTTAAGLAILTTGGITTINPADGTTLWSYQRPAHYGEPVVSPDGRHLAVRIDGPRGVDIGARRNSAISVTVVLDAITGRTVLERVSTTGVGAPLQLSDSAILDDGTALSLADGSQRWRLDPESGTSKDDHDCGYHGPAGHASFILDCDEDDNEGTEEGGEQWEERAGLSLVPDTDPTAVSRAHGILVDPFRAGITVVGGWTAQDTGRASGETSASARREAQAVSLDALAGVQDQADTRAVPLGATAGLNSVASKASGTLVTYPLYDDVTNEDIIMQDPRLPRAQTIFDPSRRTAVAASEDTGLGSARLGVVLSNDEGSLSGQIILESQSGTAQATIPLTQGGTYLSPTNLAFRSKGANQLQRLIGEDPGLRALSAPGATIIALDTAPTIDQGSYAGEAAPRTYRLVGLTGGEQ</sequence>
<keyword evidence="2" id="KW-0812">Transmembrane</keyword>
<feature type="transmembrane region" description="Helical" evidence="2">
    <location>
        <begin position="43"/>
        <end position="62"/>
    </location>
</feature>
<evidence type="ECO:0000313" key="4">
    <source>
        <dbReference type="Proteomes" id="UP000824496"/>
    </source>
</evidence>
<gene>
    <name evidence="3" type="ORF">MANAM107_15270</name>
</gene>
<feature type="region of interest" description="Disordered" evidence="1">
    <location>
        <begin position="1"/>
        <end position="32"/>
    </location>
</feature>
<keyword evidence="2" id="KW-1133">Transmembrane helix</keyword>